<evidence type="ECO:0000256" key="2">
    <source>
        <dbReference type="ARBA" id="ARBA00022690"/>
    </source>
</evidence>
<evidence type="ECO:0000259" key="5">
    <source>
        <dbReference type="SMART" id="SM00043"/>
    </source>
</evidence>
<accession>A0ABQ8JVI1</accession>
<gene>
    <name evidence="6" type="ORF">DERP_002683</name>
</gene>
<dbReference type="SUPFAM" id="SSF54403">
    <property type="entry name" value="Cystatin/monellin"/>
    <property type="match status" value="1"/>
</dbReference>
<name>A0ABQ8JVI1_DERPT</name>
<dbReference type="PANTHER" id="PTHR46186">
    <property type="entry name" value="CYSTATIN"/>
    <property type="match status" value="1"/>
</dbReference>
<comment type="similarity">
    <text evidence="1">Belongs to the cystatin family.</text>
</comment>
<dbReference type="CDD" id="cd00042">
    <property type="entry name" value="CY"/>
    <property type="match status" value="1"/>
</dbReference>
<keyword evidence="4" id="KW-1133">Transmembrane helix</keyword>
<evidence type="ECO:0000256" key="4">
    <source>
        <dbReference type="SAM" id="Phobius"/>
    </source>
</evidence>
<reference evidence="6 7" key="1">
    <citation type="journal article" date="2018" name="J. Allergy Clin. Immunol.">
        <title>High-quality assembly of Dermatophagoides pteronyssinus genome and transcriptome reveals a wide range of novel allergens.</title>
        <authorList>
            <person name="Liu X.Y."/>
            <person name="Yang K.Y."/>
            <person name="Wang M.Q."/>
            <person name="Kwok J.S."/>
            <person name="Zeng X."/>
            <person name="Yang Z."/>
            <person name="Xiao X.J."/>
            <person name="Lau C.P."/>
            <person name="Li Y."/>
            <person name="Huang Z.M."/>
            <person name="Ba J.G."/>
            <person name="Yim A.K."/>
            <person name="Ouyang C.Y."/>
            <person name="Ngai S.M."/>
            <person name="Chan T.F."/>
            <person name="Leung E.L."/>
            <person name="Liu L."/>
            <person name="Liu Z.G."/>
            <person name="Tsui S.K."/>
        </authorList>
    </citation>
    <scope>NUCLEOTIDE SEQUENCE [LARGE SCALE GENOMIC DNA]</scope>
    <source>
        <strain evidence="6">Derp</strain>
    </source>
</reference>
<keyword evidence="7" id="KW-1185">Reference proteome</keyword>
<keyword evidence="4" id="KW-0472">Membrane</keyword>
<dbReference type="InterPro" id="IPR046350">
    <property type="entry name" value="Cystatin_sf"/>
</dbReference>
<keyword evidence="3" id="KW-0789">Thiol protease inhibitor</keyword>
<evidence type="ECO:0000313" key="7">
    <source>
        <dbReference type="Proteomes" id="UP000887458"/>
    </source>
</evidence>
<organism evidence="6 7">
    <name type="scientific">Dermatophagoides pteronyssinus</name>
    <name type="common">European house dust mite</name>
    <dbReference type="NCBI Taxonomy" id="6956"/>
    <lineage>
        <taxon>Eukaryota</taxon>
        <taxon>Metazoa</taxon>
        <taxon>Ecdysozoa</taxon>
        <taxon>Arthropoda</taxon>
        <taxon>Chelicerata</taxon>
        <taxon>Arachnida</taxon>
        <taxon>Acari</taxon>
        <taxon>Acariformes</taxon>
        <taxon>Sarcoptiformes</taxon>
        <taxon>Astigmata</taxon>
        <taxon>Psoroptidia</taxon>
        <taxon>Analgoidea</taxon>
        <taxon>Pyroglyphidae</taxon>
        <taxon>Dermatophagoidinae</taxon>
        <taxon>Dermatophagoides</taxon>
    </lineage>
</organism>
<dbReference type="Pfam" id="PF00031">
    <property type="entry name" value="Cystatin"/>
    <property type="match status" value="1"/>
</dbReference>
<feature type="domain" description="Cystatin" evidence="5">
    <location>
        <begin position="27"/>
        <end position="137"/>
    </location>
</feature>
<sequence>MYSKILFWNFMAASLMIMAIYFDVTFGDVGEWEPIDVDDPEFQDSLSQTQRQMAEQIYLTNVYRIREAESAQSQLVEGMNYKTELIMGETECKKVDLDQIDDIDSCPFLGIDNDLNCHAQIYRLLNDSCELTHFECDISPILGYY</sequence>
<dbReference type="EMBL" id="NJHN03000008">
    <property type="protein sequence ID" value="KAH9426584.1"/>
    <property type="molecule type" value="Genomic_DNA"/>
</dbReference>
<keyword evidence="2" id="KW-0646">Protease inhibitor</keyword>
<keyword evidence="4" id="KW-0812">Transmembrane</keyword>
<protein>
    <recommendedName>
        <fullName evidence="5">Cystatin domain-containing protein</fullName>
    </recommendedName>
</protein>
<dbReference type="PANTHER" id="PTHR46186:SF2">
    <property type="entry name" value="CYSTATIN"/>
    <property type="match status" value="1"/>
</dbReference>
<feature type="transmembrane region" description="Helical" evidence="4">
    <location>
        <begin position="6"/>
        <end position="24"/>
    </location>
</feature>
<reference evidence="6 7" key="2">
    <citation type="journal article" date="2022" name="Mol. Biol. Evol.">
        <title>Comparative Genomics Reveals Insights into the Divergent Evolution of Astigmatic Mites and Household Pest Adaptations.</title>
        <authorList>
            <person name="Xiong Q."/>
            <person name="Wan A.T."/>
            <person name="Liu X."/>
            <person name="Fung C.S."/>
            <person name="Xiao X."/>
            <person name="Malainual N."/>
            <person name="Hou J."/>
            <person name="Wang L."/>
            <person name="Wang M."/>
            <person name="Yang K.Y."/>
            <person name="Cui Y."/>
            <person name="Leung E.L."/>
            <person name="Nong W."/>
            <person name="Shin S.K."/>
            <person name="Au S.W."/>
            <person name="Jeong K.Y."/>
            <person name="Chew F.T."/>
            <person name="Hui J.H."/>
            <person name="Leung T.F."/>
            <person name="Tungtrongchitr A."/>
            <person name="Zhong N."/>
            <person name="Liu Z."/>
            <person name="Tsui S.K."/>
        </authorList>
    </citation>
    <scope>NUCLEOTIDE SEQUENCE [LARGE SCALE GENOMIC DNA]</scope>
    <source>
        <strain evidence="6">Derp</strain>
    </source>
</reference>
<proteinExistence type="inferred from homology"/>
<evidence type="ECO:0000256" key="1">
    <source>
        <dbReference type="ARBA" id="ARBA00009403"/>
    </source>
</evidence>
<comment type="caution">
    <text evidence="6">The sequence shown here is derived from an EMBL/GenBank/DDBJ whole genome shotgun (WGS) entry which is preliminary data.</text>
</comment>
<dbReference type="InterPro" id="IPR000010">
    <property type="entry name" value="Cystatin_dom"/>
</dbReference>
<dbReference type="Proteomes" id="UP000887458">
    <property type="component" value="Unassembled WGS sequence"/>
</dbReference>
<evidence type="ECO:0000256" key="3">
    <source>
        <dbReference type="ARBA" id="ARBA00022704"/>
    </source>
</evidence>
<dbReference type="Gene3D" id="3.10.450.10">
    <property type="match status" value="1"/>
</dbReference>
<dbReference type="SMART" id="SM00043">
    <property type="entry name" value="CY"/>
    <property type="match status" value="1"/>
</dbReference>
<evidence type="ECO:0000313" key="6">
    <source>
        <dbReference type="EMBL" id="KAH9426584.1"/>
    </source>
</evidence>